<dbReference type="PROSITE" id="PS50127">
    <property type="entry name" value="UBC_2"/>
    <property type="match status" value="1"/>
</dbReference>
<keyword evidence="6" id="KW-1185">Reference proteome</keyword>
<organism evidence="5 6">
    <name type="scientific">Xylaria hypoxylon</name>
    <dbReference type="NCBI Taxonomy" id="37992"/>
    <lineage>
        <taxon>Eukaryota</taxon>
        <taxon>Fungi</taxon>
        <taxon>Dikarya</taxon>
        <taxon>Ascomycota</taxon>
        <taxon>Pezizomycotina</taxon>
        <taxon>Sordariomycetes</taxon>
        <taxon>Xylariomycetidae</taxon>
        <taxon>Xylariales</taxon>
        <taxon>Xylariaceae</taxon>
        <taxon>Xylaria</taxon>
    </lineage>
</organism>
<dbReference type="PANTHER" id="PTHR46116">
    <property type="entry name" value="(E3-INDEPENDENT) E2 UBIQUITIN-CONJUGATING ENZYME"/>
    <property type="match status" value="1"/>
</dbReference>
<dbReference type="Proteomes" id="UP000297716">
    <property type="component" value="Unassembled WGS sequence"/>
</dbReference>
<feature type="region of interest" description="Disordered" evidence="3">
    <location>
        <begin position="1"/>
        <end position="37"/>
    </location>
</feature>
<evidence type="ECO:0000256" key="1">
    <source>
        <dbReference type="ARBA" id="ARBA00022679"/>
    </source>
</evidence>
<accession>A0A4Z0Z7U5</accession>
<dbReference type="InterPro" id="IPR000608">
    <property type="entry name" value="UBC"/>
</dbReference>
<dbReference type="EMBL" id="SKBN01000011">
    <property type="protein sequence ID" value="TGJ87611.1"/>
    <property type="molecule type" value="Genomic_DNA"/>
</dbReference>
<evidence type="ECO:0000313" key="6">
    <source>
        <dbReference type="Proteomes" id="UP000297716"/>
    </source>
</evidence>
<reference evidence="5 6" key="1">
    <citation type="submission" date="2019-03" db="EMBL/GenBank/DDBJ databases">
        <title>Draft genome sequence of Xylaria hypoxylon DSM 108379, a ubiquitous saprotrophic-parasitic fungi on hardwood.</title>
        <authorList>
            <person name="Buettner E."/>
            <person name="Leonhardt S."/>
            <person name="Gebauer A.M."/>
            <person name="Liers C."/>
            <person name="Hofrichter M."/>
            <person name="Kellner H."/>
        </authorList>
    </citation>
    <scope>NUCLEOTIDE SEQUENCE [LARGE SCALE GENOMIC DNA]</scope>
    <source>
        <strain evidence="5 6">DSM 108379</strain>
    </source>
</reference>
<evidence type="ECO:0000259" key="4">
    <source>
        <dbReference type="PROSITE" id="PS50127"/>
    </source>
</evidence>
<feature type="domain" description="UBC core" evidence="4">
    <location>
        <begin position="390"/>
        <end position="542"/>
    </location>
</feature>
<dbReference type="PANTHER" id="PTHR46116:SF15">
    <property type="entry name" value="(E3-INDEPENDENT) E2 UBIQUITIN-CONJUGATING ENZYME"/>
    <property type="match status" value="1"/>
</dbReference>
<comment type="caution">
    <text evidence="5">The sequence shown here is derived from an EMBL/GenBank/DDBJ whole genome shotgun (WGS) entry which is preliminary data.</text>
</comment>
<dbReference type="STRING" id="37992.A0A4Z0Z7U5"/>
<feature type="region of interest" description="Disordered" evidence="3">
    <location>
        <begin position="510"/>
        <end position="532"/>
    </location>
</feature>
<dbReference type="SMART" id="SM00212">
    <property type="entry name" value="UBCc"/>
    <property type="match status" value="1"/>
</dbReference>
<dbReference type="AlphaFoldDB" id="A0A4Z0Z7U5"/>
<dbReference type="GO" id="GO:0061631">
    <property type="term" value="F:ubiquitin conjugating enzyme activity"/>
    <property type="evidence" value="ECO:0007669"/>
    <property type="project" value="TreeGrafter"/>
</dbReference>
<evidence type="ECO:0000313" key="5">
    <source>
        <dbReference type="EMBL" id="TGJ87611.1"/>
    </source>
</evidence>
<dbReference type="OrthoDB" id="47801at2759"/>
<sequence length="601" mass="66387">MSSGSQSQHGPAQCQNGNPQNTGQSITTSDTVASGQLNGNLTEEEKLLRKLQAIRTPVSTFTTRSCSGCGTEIELNANTITNLTKYWVSPNTRYIALGAVCQNPSCPATCLGCGKPITASREDIFRRPVNIDNIDFEVSWCCTLGRLAAIWALACGWGEEPEDFSLRIQESYFRIVGLLIYLPTLTWTRRERSFLTMVISRSPLLGKAAQILNSKPIGMMARESGLSTAVIFFITGLDDTPGLIYDARKIYHSVVGELLGLSFEQAKIKPNIPSKDTGMSFAALVSNLAIEARAILKYTTNKQGKLAVPLEESGSLLMLSNTIDQLSSHYDQVKETNKIADAVPDNGVLQPLVNKEWHRSICLSDIPDGKMLATYAYHSEILNIVSSTPRRTRRLVTELSNLKTSLPEGIFVRHAASRLGAIKALIAGPEGTPYELGLFEFDIFCPHDYPDSPPSVWFKTTGGGSIKFSPNLEPNGQVCIVLEPGGRSSVIILQILVSIQGLILNSQPWPRREVQSPPNPSNDPPNDPSNDEVRARTLRYAVYPWIDQVHRQMREPQPNAVWIDVAAVHLEHNRAMIQERMVNSNKGPLTFRRVPRTRGEY</sequence>
<protein>
    <recommendedName>
        <fullName evidence="4">UBC core domain-containing protein</fullName>
    </recommendedName>
</protein>
<dbReference type="Pfam" id="PF00179">
    <property type="entry name" value="UQ_con"/>
    <property type="match status" value="1"/>
</dbReference>
<keyword evidence="2" id="KW-0833">Ubl conjugation pathway</keyword>
<evidence type="ECO:0000256" key="3">
    <source>
        <dbReference type="SAM" id="MobiDB-lite"/>
    </source>
</evidence>
<proteinExistence type="predicted"/>
<dbReference type="InterPro" id="IPR016135">
    <property type="entry name" value="UBQ-conjugating_enzyme/RWD"/>
</dbReference>
<dbReference type="SUPFAM" id="SSF54495">
    <property type="entry name" value="UBC-like"/>
    <property type="match status" value="1"/>
</dbReference>
<keyword evidence="1" id="KW-0808">Transferase</keyword>
<feature type="compositionally biased region" description="Pro residues" evidence="3">
    <location>
        <begin position="517"/>
        <end position="527"/>
    </location>
</feature>
<gene>
    <name evidence="5" type="ORF">E0Z10_g1088</name>
</gene>
<name>A0A4Z0Z7U5_9PEZI</name>
<evidence type="ECO:0000256" key="2">
    <source>
        <dbReference type="ARBA" id="ARBA00022786"/>
    </source>
</evidence>
<dbReference type="Gene3D" id="3.10.110.10">
    <property type="entry name" value="Ubiquitin Conjugating Enzyme"/>
    <property type="match status" value="1"/>
</dbReference>